<dbReference type="GO" id="GO:0016810">
    <property type="term" value="F:hydrolase activity, acting on carbon-nitrogen (but not peptide) bonds"/>
    <property type="evidence" value="ECO:0007669"/>
    <property type="project" value="InterPro"/>
</dbReference>
<dbReference type="AlphaFoldDB" id="A0A1G8LPK5"/>
<proteinExistence type="predicted"/>
<dbReference type="EMBL" id="FNED01000005">
    <property type="protein sequence ID" value="SDI57614.1"/>
    <property type="molecule type" value="Genomic_DNA"/>
</dbReference>
<organism evidence="6 7">
    <name type="scientific">Aneurinibacillus migulanus</name>
    <name type="common">Bacillus migulanus</name>
    <dbReference type="NCBI Taxonomy" id="47500"/>
    <lineage>
        <taxon>Bacteria</taxon>
        <taxon>Bacillati</taxon>
        <taxon>Bacillota</taxon>
        <taxon>Bacilli</taxon>
        <taxon>Bacillales</taxon>
        <taxon>Paenibacillaceae</taxon>
        <taxon>Aneurinibacillus group</taxon>
        <taxon>Aneurinibacillus</taxon>
    </lineage>
</organism>
<keyword evidence="4" id="KW-1133">Transmembrane helix</keyword>
<dbReference type="GeneID" id="42303717"/>
<evidence type="ECO:0000313" key="6">
    <source>
        <dbReference type="EMBL" id="SDI57614.1"/>
    </source>
</evidence>
<dbReference type="GO" id="GO:0005975">
    <property type="term" value="P:carbohydrate metabolic process"/>
    <property type="evidence" value="ECO:0007669"/>
    <property type="project" value="InterPro"/>
</dbReference>
<dbReference type="Pfam" id="PF01522">
    <property type="entry name" value="Polysacc_deac_1"/>
    <property type="match status" value="1"/>
</dbReference>
<dbReference type="PANTHER" id="PTHR34216:SF3">
    <property type="entry name" value="POLY-BETA-1,6-N-ACETYL-D-GLUCOSAMINE N-DEACETYLASE"/>
    <property type="match status" value="1"/>
</dbReference>
<dbReference type="GO" id="GO:0005576">
    <property type="term" value="C:extracellular region"/>
    <property type="evidence" value="ECO:0007669"/>
    <property type="project" value="UniProtKB-SubCell"/>
</dbReference>
<dbReference type="PROSITE" id="PS51677">
    <property type="entry name" value="NODB"/>
    <property type="match status" value="1"/>
</dbReference>
<feature type="transmembrane region" description="Helical" evidence="4">
    <location>
        <begin position="7"/>
        <end position="27"/>
    </location>
</feature>
<accession>A0A1G8LPK5</accession>
<name>A0A1G8LPK5_ANEMI</name>
<dbReference type="InterPro" id="IPR051398">
    <property type="entry name" value="Polysacch_Deacetylase"/>
</dbReference>
<dbReference type="Gene3D" id="3.20.20.370">
    <property type="entry name" value="Glycoside hydrolase/deacetylase"/>
    <property type="match status" value="1"/>
</dbReference>
<dbReference type="PANTHER" id="PTHR34216">
    <property type="match status" value="1"/>
</dbReference>
<feature type="domain" description="NodB homology" evidence="5">
    <location>
        <begin position="97"/>
        <end position="289"/>
    </location>
</feature>
<evidence type="ECO:0000256" key="2">
    <source>
        <dbReference type="ARBA" id="ARBA00022729"/>
    </source>
</evidence>
<gene>
    <name evidence="6" type="ORF">SAMN04487909_105163</name>
</gene>
<dbReference type="InterPro" id="IPR011330">
    <property type="entry name" value="Glyco_hydro/deAcase_b/a-brl"/>
</dbReference>
<dbReference type="SUPFAM" id="SSF88713">
    <property type="entry name" value="Glycoside hydrolase/deacetylase"/>
    <property type="match status" value="1"/>
</dbReference>
<sequence length="289" mass="33908">MREKKRWTTLLFLLIVIFICTFLYFQITPKRTPLLPYENKVLVLTYHHIDEELKSNATITPALFEQHMKKLKENKYNVISMDEFIAFMKGNKSVPPNAVLLTFDDGYKSFYQKGYPVLRKYGYPATNFIIVKATDTPNPKAIPHLTWDDMREMKRNGISFYSHTYDQHTLCKVNAQGETGPMLITPIYKEKEQRIETETEYRQRIEEDLQFANKRLEQELNNHEHLLCLPFGAYNDRVIETGKKLHIPLFFTTQEGINEAHKEKVMRINAGSPNISAEGLIKKLENYNH</sequence>
<evidence type="ECO:0000256" key="1">
    <source>
        <dbReference type="ARBA" id="ARBA00004613"/>
    </source>
</evidence>
<evidence type="ECO:0000256" key="3">
    <source>
        <dbReference type="SAM" id="Coils"/>
    </source>
</evidence>
<dbReference type="OrthoDB" id="9778320at2"/>
<keyword evidence="2" id="KW-0732">Signal</keyword>
<reference evidence="6 7" key="1">
    <citation type="submission" date="2016-10" db="EMBL/GenBank/DDBJ databases">
        <authorList>
            <person name="de Groot N.N."/>
        </authorList>
    </citation>
    <scope>NUCLEOTIDE SEQUENCE [LARGE SCALE GENOMIC DNA]</scope>
    <source>
        <strain evidence="6 7">DSM 2895</strain>
    </source>
</reference>
<keyword evidence="6" id="KW-0449">Lipoprotein</keyword>
<protein>
    <submittedName>
        <fullName evidence="6">Biofilm PGA synthesis lipoprotein PgaB</fullName>
    </submittedName>
</protein>
<evidence type="ECO:0000259" key="5">
    <source>
        <dbReference type="PROSITE" id="PS51677"/>
    </source>
</evidence>
<dbReference type="InterPro" id="IPR002509">
    <property type="entry name" value="NODB_dom"/>
</dbReference>
<dbReference type="Proteomes" id="UP000182836">
    <property type="component" value="Unassembled WGS sequence"/>
</dbReference>
<keyword evidence="4" id="KW-0812">Transmembrane</keyword>
<dbReference type="RefSeq" id="WP_052811698.1">
    <property type="nucleotide sequence ID" value="NZ_BJOA01000082.1"/>
</dbReference>
<keyword evidence="4" id="KW-0472">Membrane</keyword>
<comment type="subcellular location">
    <subcellularLocation>
        <location evidence="1">Secreted</location>
    </subcellularLocation>
</comment>
<feature type="coiled-coil region" evidence="3">
    <location>
        <begin position="188"/>
        <end position="226"/>
    </location>
</feature>
<evidence type="ECO:0000256" key="4">
    <source>
        <dbReference type="SAM" id="Phobius"/>
    </source>
</evidence>
<evidence type="ECO:0000313" key="7">
    <source>
        <dbReference type="Proteomes" id="UP000182836"/>
    </source>
</evidence>
<keyword evidence="3" id="KW-0175">Coiled coil</keyword>